<dbReference type="Proteomes" id="UP000076967">
    <property type="component" value="Unassembled WGS sequence"/>
</dbReference>
<reference evidence="2 3" key="1">
    <citation type="submission" date="2016-03" db="EMBL/GenBank/DDBJ databases">
        <title>Draft genome sequence of Paenibacillus glacialis DSM 22343.</title>
        <authorList>
            <person name="Shin S.-K."/>
            <person name="Yi H."/>
        </authorList>
    </citation>
    <scope>NUCLEOTIDE SEQUENCE [LARGE SCALE GENOMIC DNA]</scope>
    <source>
        <strain evidence="2 3">DSM 22343</strain>
    </source>
</reference>
<feature type="transmembrane region" description="Helical" evidence="1">
    <location>
        <begin position="32"/>
        <end position="48"/>
    </location>
</feature>
<dbReference type="EMBL" id="LVJH01000042">
    <property type="protein sequence ID" value="OAB39763.1"/>
    <property type="molecule type" value="Genomic_DNA"/>
</dbReference>
<feature type="transmembrane region" description="Helical" evidence="1">
    <location>
        <begin position="54"/>
        <end position="75"/>
    </location>
</feature>
<sequence length="80" mass="9073">MDTFLAIFPIVWSAFIYSIIFYRVFIKDNEHIKGNIGLIVIASTILLPNVQNQYIVLSCVIISVVLLGTIIYKAIKSRNI</sequence>
<evidence type="ECO:0000313" key="2">
    <source>
        <dbReference type="EMBL" id="OAB39763.1"/>
    </source>
</evidence>
<keyword evidence="1" id="KW-0472">Membrane</keyword>
<comment type="caution">
    <text evidence="2">The sequence shown here is derived from an EMBL/GenBank/DDBJ whole genome shotgun (WGS) entry which is preliminary data.</text>
</comment>
<proteinExistence type="predicted"/>
<organism evidence="2 3">
    <name type="scientific">Paenibacillus glacialis</name>
    <dbReference type="NCBI Taxonomy" id="494026"/>
    <lineage>
        <taxon>Bacteria</taxon>
        <taxon>Bacillati</taxon>
        <taxon>Bacillota</taxon>
        <taxon>Bacilli</taxon>
        <taxon>Bacillales</taxon>
        <taxon>Paenibacillaceae</taxon>
        <taxon>Paenibacillus</taxon>
    </lineage>
</organism>
<evidence type="ECO:0000256" key="1">
    <source>
        <dbReference type="SAM" id="Phobius"/>
    </source>
</evidence>
<gene>
    <name evidence="2" type="ORF">PGLA_18780</name>
</gene>
<name>A0A162M7V2_9BACL</name>
<dbReference type="AlphaFoldDB" id="A0A162M7V2"/>
<accession>A0A162M7V2</accession>
<evidence type="ECO:0000313" key="3">
    <source>
        <dbReference type="Proteomes" id="UP000076967"/>
    </source>
</evidence>
<protein>
    <submittedName>
        <fullName evidence="2">Uncharacterized protein</fullName>
    </submittedName>
</protein>
<keyword evidence="1" id="KW-0812">Transmembrane</keyword>
<keyword evidence="1" id="KW-1133">Transmembrane helix</keyword>
<feature type="transmembrane region" description="Helical" evidence="1">
    <location>
        <begin position="6"/>
        <end position="25"/>
    </location>
</feature>
<keyword evidence="3" id="KW-1185">Reference proteome</keyword>